<dbReference type="OrthoDB" id="10182at2157"/>
<feature type="transmembrane region" description="Helical" evidence="1">
    <location>
        <begin position="215"/>
        <end position="232"/>
    </location>
</feature>
<dbReference type="InterPro" id="IPR000326">
    <property type="entry name" value="PAP2/HPO"/>
</dbReference>
<dbReference type="Pfam" id="PF01569">
    <property type="entry name" value="PAP2"/>
    <property type="match status" value="1"/>
</dbReference>
<dbReference type="SMART" id="SM00014">
    <property type="entry name" value="acidPPc"/>
    <property type="match status" value="1"/>
</dbReference>
<comment type="caution">
    <text evidence="3">The sequence shown here is derived from an EMBL/GenBank/DDBJ whole genome shotgun (WGS) entry which is preliminary data.</text>
</comment>
<dbReference type="EMBL" id="REFZ01000004">
    <property type="protein sequence ID" value="RQH01311.1"/>
    <property type="molecule type" value="Genomic_DNA"/>
</dbReference>
<feature type="transmembrane region" description="Helical" evidence="1">
    <location>
        <begin position="238"/>
        <end position="254"/>
    </location>
</feature>
<feature type="transmembrane region" description="Helical" evidence="1">
    <location>
        <begin position="20"/>
        <end position="47"/>
    </location>
</feature>
<keyword evidence="1" id="KW-1133">Transmembrane helix</keyword>
<evidence type="ECO:0000256" key="1">
    <source>
        <dbReference type="SAM" id="Phobius"/>
    </source>
</evidence>
<reference evidence="3 4" key="1">
    <citation type="submission" date="2018-10" db="EMBL/GenBank/DDBJ databases">
        <title>Natrarchaeobius chitinivorans gen. nov., sp. nov., and Natrarchaeobius haloalkaliphilus sp. nov., alkaliphilic, chitin-utilizing haloarchaea from hypersaline alkaline lakes.</title>
        <authorList>
            <person name="Sorokin D.Y."/>
            <person name="Elcheninov A.G."/>
            <person name="Kostrikina N.A."/>
            <person name="Bale N.J."/>
            <person name="Sinninghe Damste J.S."/>
            <person name="Khijniak T.V."/>
            <person name="Kublanov I.V."/>
            <person name="Toshchakov S.V."/>
        </authorList>
    </citation>
    <scope>NUCLEOTIDE SEQUENCE [LARGE SCALE GENOMIC DNA]</scope>
    <source>
        <strain evidence="3 4">AArcht7</strain>
    </source>
</reference>
<evidence type="ECO:0000313" key="4">
    <source>
        <dbReference type="Proteomes" id="UP000281431"/>
    </source>
</evidence>
<organism evidence="3 4">
    <name type="scientific">Natrarchaeobius chitinivorans</name>
    <dbReference type="NCBI Taxonomy" id="1679083"/>
    <lineage>
        <taxon>Archaea</taxon>
        <taxon>Methanobacteriati</taxon>
        <taxon>Methanobacteriota</taxon>
        <taxon>Stenosarchaea group</taxon>
        <taxon>Halobacteria</taxon>
        <taxon>Halobacteriales</taxon>
        <taxon>Natrialbaceae</taxon>
        <taxon>Natrarchaeobius</taxon>
    </lineage>
</organism>
<dbReference type="Gene3D" id="1.20.144.10">
    <property type="entry name" value="Phosphatidic acid phosphatase type 2/haloperoxidase"/>
    <property type="match status" value="1"/>
</dbReference>
<feature type="transmembrane region" description="Helical" evidence="1">
    <location>
        <begin position="161"/>
        <end position="182"/>
    </location>
</feature>
<feature type="transmembrane region" description="Helical" evidence="1">
    <location>
        <begin position="82"/>
        <end position="101"/>
    </location>
</feature>
<feature type="transmembrane region" description="Helical" evidence="1">
    <location>
        <begin position="133"/>
        <end position="154"/>
    </location>
</feature>
<proteinExistence type="predicted"/>
<feature type="transmembrane region" description="Helical" evidence="1">
    <location>
        <begin position="188"/>
        <end position="206"/>
    </location>
</feature>
<sequence length="321" mass="32941">MDRGEAVLETLQASLPDWLVVLAAVVTRLGDVWVLIAVGLGASWLLAWRGGSNVHGRIEPEVDSEESSPRSTARPEFVEGPWVLGLVVGGLAFVTALKYAFALPRPVAVVAVPDAIPSALVPLYVSSVTIDGYAFPSGHAVGATVTYGLLAVALRVGTPRVRLATAAIVAGAVGLSRLVLVVHYPADVIVGFAVGLVYLVGALSTLERVSIDRTTASFALALGLAVVALIASGFSPRSIQYVALAAFGLGGWLVGRRSVGSTGATVGRGWIGLSAVGLVVGALGGRLGIVVSGAVVGVLAAAPATVLRWRLRKMRGDRSSR</sequence>
<gene>
    <name evidence="3" type="ORF">EA472_07620</name>
</gene>
<feature type="domain" description="Phosphatidic acid phosphatase type 2/haloperoxidase" evidence="2">
    <location>
        <begin position="79"/>
        <end position="203"/>
    </location>
</feature>
<dbReference type="InterPro" id="IPR036938">
    <property type="entry name" value="PAP2/HPO_sf"/>
</dbReference>
<dbReference type="Proteomes" id="UP000281431">
    <property type="component" value="Unassembled WGS sequence"/>
</dbReference>
<keyword evidence="4" id="KW-1185">Reference proteome</keyword>
<accession>A0A3N6MTS6</accession>
<protein>
    <submittedName>
        <fullName evidence="3">Phosphatase PAP2 family protein</fullName>
    </submittedName>
</protein>
<feature type="transmembrane region" description="Helical" evidence="1">
    <location>
        <begin position="289"/>
        <end position="311"/>
    </location>
</feature>
<dbReference type="PANTHER" id="PTHR14969">
    <property type="entry name" value="SPHINGOSINE-1-PHOSPHATE PHOSPHOHYDROLASE"/>
    <property type="match status" value="1"/>
</dbReference>
<dbReference type="SUPFAM" id="SSF48317">
    <property type="entry name" value="Acid phosphatase/Vanadium-dependent haloperoxidase"/>
    <property type="match status" value="1"/>
</dbReference>
<name>A0A3N6MTS6_NATCH</name>
<keyword evidence="1" id="KW-0812">Transmembrane</keyword>
<dbReference type="PANTHER" id="PTHR14969:SF13">
    <property type="entry name" value="AT30094P"/>
    <property type="match status" value="1"/>
</dbReference>
<evidence type="ECO:0000313" key="3">
    <source>
        <dbReference type="EMBL" id="RQH01311.1"/>
    </source>
</evidence>
<keyword evidence="1" id="KW-0472">Membrane</keyword>
<evidence type="ECO:0000259" key="2">
    <source>
        <dbReference type="SMART" id="SM00014"/>
    </source>
</evidence>
<feature type="transmembrane region" description="Helical" evidence="1">
    <location>
        <begin position="266"/>
        <end position="283"/>
    </location>
</feature>
<dbReference type="AlphaFoldDB" id="A0A3N6MTS6"/>